<dbReference type="PANTHER" id="PTHR48106:SF18">
    <property type="entry name" value="QUINONE OXIDOREDUCTASE PIG3"/>
    <property type="match status" value="1"/>
</dbReference>
<dbReference type="GO" id="GO:0070402">
    <property type="term" value="F:NADPH binding"/>
    <property type="evidence" value="ECO:0007669"/>
    <property type="project" value="TreeGrafter"/>
</dbReference>
<dbReference type="InterPro" id="IPR013154">
    <property type="entry name" value="ADH-like_N"/>
</dbReference>
<dbReference type="NCBIfam" id="TIGR02824">
    <property type="entry name" value="quinone_pig3"/>
    <property type="match status" value="1"/>
</dbReference>
<keyword evidence="2" id="KW-0560">Oxidoreductase</keyword>
<evidence type="ECO:0000313" key="4">
    <source>
        <dbReference type="EMBL" id="OUM84644.1"/>
    </source>
</evidence>
<dbReference type="CDD" id="cd05276">
    <property type="entry name" value="p53_inducible_oxidoreductase"/>
    <property type="match status" value="1"/>
</dbReference>
<dbReference type="Pfam" id="PF08240">
    <property type="entry name" value="ADH_N"/>
    <property type="match status" value="1"/>
</dbReference>
<dbReference type="EMBL" id="LZRT01000121">
    <property type="protein sequence ID" value="OUM84644.1"/>
    <property type="molecule type" value="Genomic_DNA"/>
</dbReference>
<evidence type="ECO:0000256" key="2">
    <source>
        <dbReference type="ARBA" id="ARBA00023002"/>
    </source>
</evidence>
<organism evidence="4 5">
    <name type="scientific">Bacillus thermozeamaize</name>
    <dbReference type="NCBI Taxonomy" id="230954"/>
    <lineage>
        <taxon>Bacteria</taxon>
        <taxon>Bacillati</taxon>
        <taxon>Bacillota</taxon>
        <taxon>Bacilli</taxon>
        <taxon>Bacillales</taxon>
        <taxon>Bacillaceae</taxon>
        <taxon>Bacillus</taxon>
    </lineage>
</organism>
<dbReference type="SUPFAM" id="SSF51735">
    <property type="entry name" value="NAD(P)-binding Rossmann-fold domains"/>
    <property type="match status" value="1"/>
</dbReference>
<proteinExistence type="predicted"/>
<evidence type="ECO:0000313" key="5">
    <source>
        <dbReference type="Proteomes" id="UP000196475"/>
    </source>
</evidence>
<accession>A0A1Y3PBS2</accession>
<evidence type="ECO:0000256" key="1">
    <source>
        <dbReference type="ARBA" id="ARBA00022857"/>
    </source>
</evidence>
<comment type="caution">
    <text evidence="4">The sequence shown here is derived from an EMBL/GenBank/DDBJ whole genome shotgun (WGS) entry which is preliminary data.</text>
</comment>
<dbReference type="GO" id="GO:0003960">
    <property type="term" value="F:quinone reductase (NADPH) activity"/>
    <property type="evidence" value="ECO:0007669"/>
    <property type="project" value="TreeGrafter"/>
</dbReference>
<dbReference type="Proteomes" id="UP000196475">
    <property type="component" value="Unassembled WGS sequence"/>
</dbReference>
<dbReference type="AlphaFoldDB" id="A0A1Y3PBS2"/>
<dbReference type="InterPro" id="IPR036291">
    <property type="entry name" value="NAD(P)-bd_dom_sf"/>
</dbReference>
<dbReference type="SUPFAM" id="SSF50129">
    <property type="entry name" value="GroES-like"/>
    <property type="match status" value="1"/>
</dbReference>
<dbReference type="Gene3D" id="3.40.50.720">
    <property type="entry name" value="NAD(P)-binding Rossmann-like Domain"/>
    <property type="match status" value="1"/>
</dbReference>
<protein>
    <submittedName>
        <fullName evidence="4">NADPH:quinone oxidoreductase</fullName>
    </submittedName>
</protein>
<dbReference type="InterPro" id="IPR011032">
    <property type="entry name" value="GroES-like_sf"/>
</dbReference>
<dbReference type="InterPro" id="IPR020843">
    <property type="entry name" value="ER"/>
</dbReference>
<gene>
    <name evidence="4" type="ORF">BAA01_05760</name>
</gene>
<evidence type="ECO:0000259" key="3">
    <source>
        <dbReference type="SMART" id="SM00829"/>
    </source>
</evidence>
<sequence>MKAVLVKEPGGPEQLMIGEFPRPKPREREILIRVKATAVNRADISQRQGKYPPPPGASPIMGLEVAGIVEAVGSACTRWKPGDKVFGLLPGGGYAEYAVMHEELAMPVLPGMTFEEAAAIAEVFLTAYQCLFWLGGLDKGQQVLIHAGASGVGTAAIQLVREAGGRSIVTAGSAEKLVACQKMGADVTINYKEGPFAEKVLAATGGRGADIILDFVGASYWKDNLAAIATEGRWIIISTLGGHEVPVLDLRRLMAKRITLVGTTLRSRSEDYKIRLTQAFASFALPLFEQGRLAPVIDSVFPWEEVAAAHRYMEENRNIGKIILKVG</sequence>
<name>A0A1Y3PBS2_9BACI</name>
<dbReference type="GO" id="GO:0048038">
    <property type="term" value="F:quinone binding"/>
    <property type="evidence" value="ECO:0007669"/>
    <property type="project" value="TreeGrafter"/>
</dbReference>
<dbReference type="PANTHER" id="PTHR48106">
    <property type="entry name" value="QUINONE OXIDOREDUCTASE PIG3-RELATED"/>
    <property type="match status" value="1"/>
</dbReference>
<dbReference type="Pfam" id="PF00107">
    <property type="entry name" value="ADH_zinc_N"/>
    <property type="match status" value="1"/>
</dbReference>
<dbReference type="Gene3D" id="3.90.180.10">
    <property type="entry name" value="Medium-chain alcohol dehydrogenases, catalytic domain"/>
    <property type="match status" value="1"/>
</dbReference>
<feature type="domain" description="Enoyl reductase (ER)" evidence="3">
    <location>
        <begin position="10"/>
        <end position="324"/>
    </location>
</feature>
<dbReference type="InterPro" id="IPR014189">
    <property type="entry name" value="Quinone_OxRdtase_PIG3"/>
</dbReference>
<dbReference type="SMART" id="SM00829">
    <property type="entry name" value="PKS_ER"/>
    <property type="match status" value="1"/>
</dbReference>
<dbReference type="InterPro" id="IPR013149">
    <property type="entry name" value="ADH-like_C"/>
</dbReference>
<reference evidence="5" key="1">
    <citation type="submission" date="2016-06" db="EMBL/GenBank/DDBJ databases">
        <authorList>
            <person name="Nascimento L."/>
            <person name="Pereira R.V."/>
            <person name="Martins L.F."/>
            <person name="Quaggio R.B."/>
            <person name="Silva A.M."/>
            <person name="Setubal J.C."/>
        </authorList>
    </citation>
    <scope>NUCLEOTIDE SEQUENCE [LARGE SCALE GENOMIC DNA]</scope>
</reference>
<keyword evidence="1" id="KW-0521">NADP</keyword>